<evidence type="ECO:0000313" key="12">
    <source>
        <dbReference type="Proteomes" id="UP001162156"/>
    </source>
</evidence>
<dbReference type="GO" id="GO:0030245">
    <property type="term" value="P:cellulose catabolic process"/>
    <property type="evidence" value="ECO:0007669"/>
    <property type="project" value="UniProtKB-KW"/>
</dbReference>
<keyword evidence="4" id="KW-0378">Hydrolase</keyword>
<evidence type="ECO:0000256" key="9">
    <source>
        <dbReference type="SAM" id="SignalP"/>
    </source>
</evidence>
<reference evidence="11" key="1">
    <citation type="journal article" date="2023" name="Insect Mol. Biol.">
        <title>Genome sequencing provides insights into the evolution of gene families encoding plant cell wall-degrading enzymes in longhorned beetles.</title>
        <authorList>
            <person name="Shin N.R."/>
            <person name="Okamura Y."/>
            <person name="Kirsch R."/>
            <person name="Pauchet Y."/>
        </authorList>
    </citation>
    <scope>NUCLEOTIDE SEQUENCE</scope>
    <source>
        <strain evidence="11">RBIC_L_NR</strain>
    </source>
</reference>
<keyword evidence="6" id="KW-0119">Carbohydrate metabolism</keyword>
<dbReference type="InterPro" id="IPR001701">
    <property type="entry name" value="Glyco_hydro_9"/>
</dbReference>
<accession>A0AAV8Y5L4</accession>
<evidence type="ECO:0000256" key="4">
    <source>
        <dbReference type="ARBA" id="ARBA00022801"/>
    </source>
</evidence>
<dbReference type="SUPFAM" id="SSF48208">
    <property type="entry name" value="Six-hairpin glycosidases"/>
    <property type="match status" value="1"/>
</dbReference>
<name>A0AAV8Y5L4_9CUCU</name>
<feature type="domain" description="Glycoside hydrolase family 9" evidence="10">
    <location>
        <begin position="31"/>
        <end position="403"/>
    </location>
</feature>
<keyword evidence="8" id="KW-0624">Polysaccharide degradation</keyword>
<organism evidence="11 12">
    <name type="scientific">Rhamnusium bicolor</name>
    <dbReference type="NCBI Taxonomy" id="1586634"/>
    <lineage>
        <taxon>Eukaryota</taxon>
        <taxon>Metazoa</taxon>
        <taxon>Ecdysozoa</taxon>
        <taxon>Arthropoda</taxon>
        <taxon>Hexapoda</taxon>
        <taxon>Insecta</taxon>
        <taxon>Pterygota</taxon>
        <taxon>Neoptera</taxon>
        <taxon>Endopterygota</taxon>
        <taxon>Coleoptera</taxon>
        <taxon>Polyphaga</taxon>
        <taxon>Cucujiformia</taxon>
        <taxon>Chrysomeloidea</taxon>
        <taxon>Cerambycidae</taxon>
        <taxon>Lepturinae</taxon>
        <taxon>Rhagiini</taxon>
        <taxon>Rhamnusium</taxon>
    </lineage>
</organism>
<sequence>MSKIKTIFTILFSLLTINVGCFYLPEFKPNYKEVLKLSLLFYESQRSGKLPSNNRIKWRGDSALEDKGVNGEDLTGGYYDAVIDLYRCVMMICLVIFVKFSFTMAFTTTILSWGVIEYKDAYEEVGQYSQVLDAIKWSTDYFIKCHASPKELYGQVGDFSTDHAFWGRPEEMNMTRPAYKIDVDHPGSDLAGEASALFSSASVVFRDVNKSYSTKLLKHAIELYDFANTYRGLYQEVIPGAKQYYESTSYGDELTWAALWLFKATQDSKYSKDAEKYYREFNISQEIPNSFFYNKKVVGLQILLAESIGSDEYSDAVGQFCDNSADNQLRTPKGLLYIDKFGTLSHAANIAFACLRVADLPQMPSEKYIDFAKEQIDYILGAKGRSFVVGYGYNFPKRPYHSAR</sequence>
<keyword evidence="7" id="KW-0326">Glycosidase</keyword>
<dbReference type="Gene3D" id="1.50.10.10">
    <property type="match status" value="1"/>
</dbReference>
<dbReference type="Pfam" id="PF00759">
    <property type="entry name" value="Glyco_hydro_9"/>
    <property type="match status" value="1"/>
</dbReference>
<dbReference type="PANTHER" id="PTHR22298">
    <property type="entry name" value="ENDO-1,4-BETA-GLUCANASE"/>
    <property type="match status" value="1"/>
</dbReference>
<feature type="chain" id="PRO_5043742881" description="cellulase" evidence="9">
    <location>
        <begin position="22"/>
        <end position="404"/>
    </location>
</feature>
<dbReference type="Proteomes" id="UP001162156">
    <property type="component" value="Unassembled WGS sequence"/>
</dbReference>
<dbReference type="InterPro" id="IPR008928">
    <property type="entry name" value="6-hairpin_glycosidase_sf"/>
</dbReference>
<protein>
    <recommendedName>
        <fullName evidence="3">cellulase</fullName>
        <ecNumber evidence="3">3.2.1.4</ecNumber>
    </recommendedName>
</protein>
<dbReference type="InterPro" id="IPR012341">
    <property type="entry name" value="6hp_glycosidase-like_sf"/>
</dbReference>
<comment type="similarity">
    <text evidence="2">Belongs to the glycosyl hydrolase 9 (cellulase E) family.</text>
</comment>
<keyword evidence="12" id="KW-1185">Reference proteome</keyword>
<comment type="caution">
    <text evidence="11">The sequence shown here is derived from an EMBL/GenBank/DDBJ whole genome shotgun (WGS) entry which is preliminary data.</text>
</comment>
<evidence type="ECO:0000256" key="3">
    <source>
        <dbReference type="ARBA" id="ARBA00012601"/>
    </source>
</evidence>
<comment type="catalytic activity">
    <reaction evidence="1">
        <text>Endohydrolysis of (1-&gt;4)-beta-D-glucosidic linkages in cellulose, lichenin and cereal beta-D-glucans.</text>
        <dbReference type="EC" id="3.2.1.4"/>
    </reaction>
</comment>
<feature type="signal peptide" evidence="9">
    <location>
        <begin position="1"/>
        <end position="21"/>
    </location>
</feature>
<keyword evidence="5" id="KW-0136">Cellulose degradation</keyword>
<evidence type="ECO:0000313" key="11">
    <source>
        <dbReference type="EMBL" id="KAJ8946377.1"/>
    </source>
</evidence>
<evidence type="ECO:0000256" key="2">
    <source>
        <dbReference type="ARBA" id="ARBA00007072"/>
    </source>
</evidence>
<dbReference type="EC" id="3.2.1.4" evidence="3"/>
<evidence type="ECO:0000256" key="8">
    <source>
        <dbReference type="ARBA" id="ARBA00023326"/>
    </source>
</evidence>
<evidence type="ECO:0000256" key="5">
    <source>
        <dbReference type="ARBA" id="ARBA00023001"/>
    </source>
</evidence>
<evidence type="ECO:0000256" key="6">
    <source>
        <dbReference type="ARBA" id="ARBA00023277"/>
    </source>
</evidence>
<proteinExistence type="inferred from homology"/>
<evidence type="ECO:0000256" key="1">
    <source>
        <dbReference type="ARBA" id="ARBA00000966"/>
    </source>
</evidence>
<dbReference type="AlphaFoldDB" id="A0AAV8Y5L4"/>
<dbReference type="GO" id="GO:0008810">
    <property type="term" value="F:cellulase activity"/>
    <property type="evidence" value="ECO:0007669"/>
    <property type="project" value="UniProtKB-EC"/>
</dbReference>
<evidence type="ECO:0000259" key="10">
    <source>
        <dbReference type="Pfam" id="PF00759"/>
    </source>
</evidence>
<keyword evidence="9" id="KW-0732">Signal</keyword>
<dbReference type="EMBL" id="JANEYF010002446">
    <property type="protein sequence ID" value="KAJ8946377.1"/>
    <property type="molecule type" value="Genomic_DNA"/>
</dbReference>
<gene>
    <name evidence="11" type="ORF">NQ314_008907</name>
</gene>
<evidence type="ECO:0000256" key="7">
    <source>
        <dbReference type="ARBA" id="ARBA00023295"/>
    </source>
</evidence>